<protein>
    <submittedName>
        <fullName evidence="1">Uncharacterized protein</fullName>
    </submittedName>
</protein>
<dbReference type="AlphaFoldDB" id="A0AAN8ST71"/>
<dbReference type="Proteomes" id="UP001371456">
    <property type="component" value="Unassembled WGS sequence"/>
</dbReference>
<evidence type="ECO:0000313" key="2">
    <source>
        <dbReference type="Proteomes" id="UP001371456"/>
    </source>
</evidence>
<sequence>MTNKAKMENLLPQISIKAPTYSYRIHLSNFWVSHG</sequence>
<evidence type="ECO:0000313" key="1">
    <source>
        <dbReference type="EMBL" id="KAK6773970.1"/>
    </source>
</evidence>
<dbReference type="EMBL" id="JBANQN010000012">
    <property type="protein sequence ID" value="KAK6773970.1"/>
    <property type="molecule type" value="Genomic_DNA"/>
</dbReference>
<gene>
    <name evidence="1" type="ORF">RDI58_029209</name>
</gene>
<accession>A0AAN8ST71</accession>
<proteinExistence type="predicted"/>
<reference evidence="1 2" key="1">
    <citation type="submission" date="2024-02" db="EMBL/GenBank/DDBJ databases">
        <title>de novo genome assembly of Solanum bulbocastanum strain 11H21.</title>
        <authorList>
            <person name="Hosaka A.J."/>
        </authorList>
    </citation>
    <scope>NUCLEOTIDE SEQUENCE [LARGE SCALE GENOMIC DNA]</scope>
    <source>
        <tissue evidence="1">Young leaves</tissue>
    </source>
</reference>
<name>A0AAN8ST71_SOLBU</name>
<comment type="caution">
    <text evidence="1">The sequence shown here is derived from an EMBL/GenBank/DDBJ whole genome shotgun (WGS) entry which is preliminary data.</text>
</comment>
<organism evidence="1 2">
    <name type="scientific">Solanum bulbocastanum</name>
    <name type="common">Wild potato</name>
    <dbReference type="NCBI Taxonomy" id="147425"/>
    <lineage>
        <taxon>Eukaryota</taxon>
        <taxon>Viridiplantae</taxon>
        <taxon>Streptophyta</taxon>
        <taxon>Embryophyta</taxon>
        <taxon>Tracheophyta</taxon>
        <taxon>Spermatophyta</taxon>
        <taxon>Magnoliopsida</taxon>
        <taxon>eudicotyledons</taxon>
        <taxon>Gunneridae</taxon>
        <taxon>Pentapetalae</taxon>
        <taxon>asterids</taxon>
        <taxon>lamiids</taxon>
        <taxon>Solanales</taxon>
        <taxon>Solanaceae</taxon>
        <taxon>Solanoideae</taxon>
        <taxon>Solaneae</taxon>
        <taxon>Solanum</taxon>
    </lineage>
</organism>
<keyword evidence="2" id="KW-1185">Reference proteome</keyword>